<feature type="region of interest" description="Disordered" evidence="1">
    <location>
        <begin position="119"/>
        <end position="142"/>
    </location>
</feature>
<evidence type="ECO:0000256" key="1">
    <source>
        <dbReference type="SAM" id="MobiDB-lite"/>
    </source>
</evidence>
<dbReference type="EMBL" id="BPUS01000014">
    <property type="protein sequence ID" value="GJH28153.1"/>
    <property type="molecule type" value="Genomic_DNA"/>
</dbReference>
<evidence type="ECO:0000313" key="3">
    <source>
        <dbReference type="EMBL" id="GJH28153.1"/>
    </source>
</evidence>
<proteinExistence type="predicted"/>
<keyword evidence="2" id="KW-1133">Transmembrane helix</keyword>
<accession>A0AA37MIN6</accession>
<protein>
    <submittedName>
        <fullName evidence="3">Uncharacterized protein</fullName>
    </submittedName>
</protein>
<evidence type="ECO:0000313" key="4">
    <source>
        <dbReference type="Proteomes" id="UP001055111"/>
    </source>
</evidence>
<dbReference type="Proteomes" id="UP001055111">
    <property type="component" value="Unassembled WGS sequence"/>
</dbReference>
<feature type="transmembrane region" description="Helical" evidence="2">
    <location>
        <begin position="12"/>
        <end position="33"/>
    </location>
</feature>
<feature type="transmembrane region" description="Helical" evidence="2">
    <location>
        <begin position="45"/>
        <end position="64"/>
    </location>
</feature>
<dbReference type="AlphaFoldDB" id="A0AA37MIN6"/>
<evidence type="ECO:0000256" key="2">
    <source>
        <dbReference type="SAM" id="Phobius"/>
    </source>
</evidence>
<comment type="caution">
    <text evidence="3">The sequence shown here is derived from an EMBL/GenBank/DDBJ whole genome shotgun (WGS) entry which is preliminary data.</text>
</comment>
<sequence>MDTINKVFPSLSGLLSLSGLAIVVLSLALLPLIKRSPVTLKLNSIISALIALAIFAVSGGALILEKLDLQNTFFFKKPNGDQASHIKGLDVSQNSTVQSPALSSGSTAVVAPISNPGAQISSPASSPSLVTESPASESNATEGEIVRVIHVNQSQSDFNEPFRPTTRNYSLIYLATPGYRIVAARTMIRSMSNAAGPSVEILNDGSQIKVLFALTSGPQFDRYRSWIEADIELKERK</sequence>
<reference evidence="3" key="1">
    <citation type="submission" date="2022-09" db="EMBL/GenBank/DDBJ databases">
        <title>Isolation and characterization of 3-chlorobenzoate degrading bacteria from soils in Shizuoka.</title>
        <authorList>
            <person name="Ifat A."/>
            <person name="Ogawa N."/>
            <person name="Kimbara K."/>
            <person name="Moriuchi R."/>
            <person name="Dohra H."/>
            <person name="Shintani M."/>
        </authorList>
    </citation>
    <scope>NUCLEOTIDE SEQUENCE</scope>
    <source>
        <strain evidence="3">19CS4-2</strain>
    </source>
</reference>
<dbReference type="RefSeq" id="WP_238214943.1">
    <property type="nucleotide sequence ID" value="NZ_BPUS01000014.1"/>
</dbReference>
<feature type="compositionally biased region" description="Polar residues" evidence="1">
    <location>
        <begin position="119"/>
        <end position="141"/>
    </location>
</feature>
<organism evidence="3 4">
    <name type="scientific">Caballeronia novacaledonica</name>
    <dbReference type="NCBI Taxonomy" id="1544861"/>
    <lineage>
        <taxon>Bacteria</taxon>
        <taxon>Pseudomonadati</taxon>
        <taxon>Pseudomonadota</taxon>
        <taxon>Betaproteobacteria</taxon>
        <taxon>Burkholderiales</taxon>
        <taxon>Burkholderiaceae</taxon>
        <taxon>Caballeronia</taxon>
    </lineage>
</organism>
<keyword evidence="2" id="KW-0472">Membrane</keyword>
<keyword evidence="2" id="KW-0812">Transmembrane</keyword>
<gene>
    <name evidence="3" type="ORF">CBA19CS42_26575</name>
</gene>
<name>A0AA37MIN6_9BURK</name>